<reference evidence="2 3" key="2">
    <citation type="submission" date="2018-04" db="EMBL/GenBank/DDBJ databases">
        <title>Genome Analysis of a Prevalent Clone of Listeria monocytogenes Sequence Type 87 in China.</title>
        <authorList>
            <person name="Wang Y."/>
        </authorList>
    </citation>
    <scope>NUCLEOTIDE SEQUENCE [LARGE SCALE GENOMIC DNA]</scope>
    <source>
        <strain evidence="2 3">ICDC_LM1523</strain>
    </source>
</reference>
<protein>
    <submittedName>
        <fullName evidence="1">Uncharacterized protein</fullName>
    </submittedName>
</protein>
<name>A0A7U2N570_LISMN</name>
<comment type="caution">
    <text evidence="1">The sequence shown here is derived from an EMBL/GenBank/DDBJ whole genome shotgun (WGS) entry which is preliminary data.</text>
</comment>
<dbReference type="EMBL" id="QDAY01000010">
    <property type="protein sequence ID" value="KAA9446467.1"/>
    <property type="molecule type" value="Genomic_DNA"/>
</dbReference>
<dbReference type="Proteomes" id="UP000460224">
    <property type="component" value="Unassembled WGS sequence"/>
</dbReference>
<reference evidence="1 4" key="1">
    <citation type="journal article" date="2018" name="Genome Biol.">
        <title>SKESA: strategic k-mer extension for scrupulous assemblies.</title>
        <authorList>
            <person name="Souvorov A."/>
            <person name="Agarwala R."/>
            <person name="Lipman D.J."/>
        </authorList>
    </citation>
    <scope>NUCLEOTIDE SEQUENCE [LARGE SCALE GENOMIC DNA]</scope>
    <source>
        <strain evidence="1 4">CFIAFB20130012</strain>
    </source>
</reference>
<dbReference type="RefSeq" id="WP_003728440.1">
    <property type="nucleotide sequence ID" value="NZ_CP013722.1"/>
</dbReference>
<gene>
    <name evidence="2" type="ORF">DCK61_15690</name>
    <name evidence="1" type="ORF">GYR60_15040</name>
</gene>
<accession>A0A7U2N570</accession>
<dbReference type="Pfam" id="PF15597">
    <property type="entry name" value="Imm59"/>
    <property type="match status" value="1"/>
</dbReference>
<reference evidence="1" key="3">
    <citation type="submission" date="2020-01" db="EMBL/GenBank/DDBJ databases">
        <authorList>
            <consortium name="NCBI Pathogen Detection Project"/>
        </authorList>
    </citation>
    <scope>NUCLEOTIDE SEQUENCE</scope>
    <source>
        <strain evidence="1">CFIAFB20130012</strain>
    </source>
</reference>
<dbReference type="EMBL" id="DAAIHR010000027">
    <property type="protein sequence ID" value="HAB8399825.1"/>
    <property type="molecule type" value="Genomic_DNA"/>
</dbReference>
<evidence type="ECO:0000313" key="2">
    <source>
        <dbReference type="EMBL" id="KAA9446467.1"/>
    </source>
</evidence>
<proteinExistence type="predicted"/>
<sequence>MIDELKKYKKIIEDAVDLLGYTPLRYAIFEGEKNNRIEYQVRIEYIENHYEVYTTGERASISGKKQFENFFDAYHNFLFKLQLSILQNRRQVRGEQPPEYHCSLWDKCCR</sequence>
<dbReference type="InterPro" id="IPR028954">
    <property type="entry name" value="Imm59"/>
</dbReference>
<dbReference type="Proteomes" id="UP000840197">
    <property type="component" value="Unassembled WGS sequence"/>
</dbReference>
<dbReference type="AlphaFoldDB" id="A0A7U2N570"/>
<evidence type="ECO:0000313" key="4">
    <source>
        <dbReference type="Proteomes" id="UP000840197"/>
    </source>
</evidence>
<evidence type="ECO:0000313" key="1">
    <source>
        <dbReference type="EMBL" id="HAB8399825.1"/>
    </source>
</evidence>
<evidence type="ECO:0000313" key="3">
    <source>
        <dbReference type="Proteomes" id="UP000460224"/>
    </source>
</evidence>
<organism evidence="1 4">
    <name type="scientific">Listeria monocytogenes</name>
    <dbReference type="NCBI Taxonomy" id="1639"/>
    <lineage>
        <taxon>Bacteria</taxon>
        <taxon>Bacillati</taxon>
        <taxon>Bacillota</taxon>
        <taxon>Bacilli</taxon>
        <taxon>Bacillales</taxon>
        <taxon>Listeriaceae</taxon>
        <taxon>Listeria</taxon>
    </lineage>
</organism>